<proteinExistence type="predicted"/>
<gene>
    <name evidence="1" type="ORF">A33Q_3997</name>
</gene>
<keyword evidence="2" id="KW-1185">Reference proteome</keyword>
<protein>
    <submittedName>
        <fullName evidence="1">Uncharacterized protein</fullName>
    </submittedName>
</protein>
<sequence>MMPMPKENQFEFWCQLDKYPIINPESYQNRIYNKYLQ</sequence>
<dbReference type="Proteomes" id="UP000006073">
    <property type="component" value="Unassembled WGS sequence"/>
</dbReference>
<name>S2DKX6_INDAL</name>
<evidence type="ECO:0000313" key="1">
    <source>
        <dbReference type="EMBL" id="EOZ92616.1"/>
    </source>
</evidence>
<comment type="caution">
    <text evidence="1">The sequence shown here is derived from an EMBL/GenBank/DDBJ whole genome shotgun (WGS) entry which is preliminary data.</text>
</comment>
<organism evidence="1 2">
    <name type="scientific">Indibacter alkaliphilus (strain CCUG 57479 / KCTC 22604 / LW1)</name>
    <dbReference type="NCBI Taxonomy" id="1189612"/>
    <lineage>
        <taxon>Bacteria</taxon>
        <taxon>Pseudomonadati</taxon>
        <taxon>Bacteroidota</taxon>
        <taxon>Cytophagia</taxon>
        <taxon>Cytophagales</taxon>
        <taxon>Cyclobacteriaceae</taxon>
    </lineage>
</organism>
<evidence type="ECO:0000313" key="2">
    <source>
        <dbReference type="Proteomes" id="UP000006073"/>
    </source>
</evidence>
<dbReference type="EMBL" id="ALWO02000050">
    <property type="protein sequence ID" value="EOZ92616.1"/>
    <property type="molecule type" value="Genomic_DNA"/>
</dbReference>
<dbReference type="STRING" id="1189612.A33Q_3997"/>
<accession>S2DKX6</accession>
<dbReference type="AlphaFoldDB" id="S2DKX6"/>
<reference evidence="1 2" key="1">
    <citation type="journal article" date="2013" name="Genome Announc.">
        <title>Draft Genome Sequence of Indibacter alkaliphilus Strain LW1T, Isolated from Lonar Lake, a Haloalkaline Lake in the Buldana District of Maharashtra, India.</title>
        <authorList>
            <person name="Singh A."/>
            <person name="Kumar Jangir P."/>
            <person name="Sharma R."/>
            <person name="Singh A."/>
            <person name="Kumar Pinnaka A."/>
            <person name="Shivaji S."/>
        </authorList>
    </citation>
    <scope>NUCLEOTIDE SEQUENCE [LARGE SCALE GENOMIC DNA]</scope>
    <source>
        <strain evidence="2">CCUG 57479 / KCTC 22604 / LW1</strain>
    </source>
</reference>